<dbReference type="PANTHER" id="PTHR43798:SF33">
    <property type="entry name" value="HYDROLASE, PUTATIVE (AFU_ORTHOLOGUE AFUA_2G14860)-RELATED"/>
    <property type="match status" value="1"/>
</dbReference>
<accession>A0ABM7F1I0</accession>
<reference evidence="2 3" key="2">
    <citation type="journal article" date="2023" name="ChemBioChem">
        <title>Acyltransferase Domain Exchange between Two Independent Type I Polyketide Synthases in the Same Producer Strain of Macrolide Antibiotics.</title>
        <authorList>
            <person name="Kudo F."/>
            <person name="Kishikawa K."/>
            <person name="Tsuboi K."/>
            <person name="Kido T."/>
            <person name="Usui T."/>
            <person name="Hashimoto J."/>
            <person name="Shin-Ya K."/>
            <person name="Miyanaga A."/>
            <person name="Eguchi T."/>
        </authorList>
    </citation>
    <scope>NUCLEOTIDE SEQUENCE [LARGE SCALE GENOMIC DNA]</scope>
    <source>
        <strain evidence="2 3">A-8890</strain>
    </source>
</reference>
<dbReference type="SUPFAM" id="SSF53474">
    <property type="entry name" value="alpha/beta-Hydrolases"/>
    <property type="match status" value="1"/>
</dbReference>
<dbReference type="Pfam" id="PF00561">
    <property type="entry name" value="Abhydrolase_1"/>
    <property type="match status" value="1"/>
</dbReference>
<protein>
    <recommendedName>
        <fullName evidence="1">AB hydrolase-1 domain-containing protein</fullName>
    </recommendedName>
</protein>
<proteinExistence type="predicted"/>
<dbReference type="PANTHER" id="PTHR43798">
    <property type="entry name" value="MONOACYLGLYCEROL LIPASE"/>
    <property type="match status" value="1"/>
</dbReference>
<dbReference type="InterPro" id="IPR050266">
    <property type="entry name" value="AB_hydrolase_sf"/>
</dbReference>
<gene>
    <name evidence="2" type="ORF">SGFS_007000</name>
</gene>
<feature type="domain" description="AB hydrolase-1" evidence="1">
    <location>
        <begin position="48"/>
        <end position="152"/>
    </location>
</feature>
<dbReference type="PRINTS" id="PR00111">
    <property type="entry name" value="ABHYDROLASE"/>
</dbReference>
<evidence type="ECO:0000313" key="2">
    <source>
        <dbReference type="EMBL" id="BBC29406.1"/>
    </source>
</evidence>
<dbReference type="EMBL" id="AP018448">
    <property type="protein sequence ID" value="BBC29406.1"/>
    <property type="molecule type" value="Genomic_DNA"/>
</dbReference>
<dbReference type="Proteomes" id="UP001321542">
    <property type="component" value="Chromosome"/>
</dbReference>
<dbReference type="InterPro" id="IPR029058">
    <property type="entry name" value="AB_hydrolase_fold"/>
</dbReference>
<reference evidence="2 3" key="1">
    <citation type="journal article" date="2010" name="ChemBioChem">
        <title>Cloning and characterization of the biosynthetic gene cluster of 16-membered macrolide antibiotic FD-891: involvement of a dual functional cytochrome P450 monooxygenase catalyzing epoxidation and hydroxylation.</title>
        <authorList>
            <person name="Kudo F."/>
            <person name="Motegi A."/>
            <person name="Mizoue K."/>
            <person name="Eguchi T."/>
        </authorList>
    </citation>
    <scope>NUCLEOTIDE SEQUENCE [LARGE SCALE GENOMIC DNA]</scope>
    <source>
        <strain evidence="2 3">A-8890</strain>
    </source>
</reference>
<dbReference type="Gene3D" id="3.40.50.1820">
    <property type="entry name" value="alpha/beta hydrolase"/>
    <property type="match status" value="1"/>
</dbReference>
<evidence type="ECO:0000259" key="1">
    <source>
        <dbReference type="Pfam" id="PF00561"/>
    </source>
</evidence>
<evidence type="ECO:0000313" key="3">
    <source>
        <dbReference type="Proteomes" id="UP001321542"/>
    </source>
</evidence>
<sequence length="279" mass="30485">MPDASGLRRLLVSHEVSVLSPNIRTMRRFFMVGRRRLSYLDFGGPGRPLLALHGHYNEASAFAPLAAALTPRWRVIALDQRGHGESDRARSYERDEYVADVAAFHRHLRVGPVAVLGHSLGGVNAYQFAARHADKVSALIVEDIGAVVDCDWSFTTRLPGVTPSREALVAALGTTAPYLECSFRQTAQGWGFSFDIADTVASQKALNGDHWNDWISVSCPTLLVHGTRSNELAADHAKDMVARCADRVRLAELPAGHVVHHDVPAQFADAVTVFLSEPC</sequence>
<name>A0ABM7F1I0_9ACTN</name>
<organism evidence="2 3">
    <name type="scientific">Streptomyces graminofaciens</name>
    <dbReference type="NCBI Taxonomy" id="68212"/>
    <lineage>
        <taxon>Bacteria</taxon>
        <taxon>Bacillati</taxon>
        <taxon>Actinomycetota</taxon>
        <taxon>Actinomycetes</taxon>
        <taxon>Kitasatosporales</taxon>
        <taxon>Streptomycetaceae</taxon>
        <taxon>Streptomyces</taxon>
    </lineage>
</organism>
<keyword evidence="3" id="KW-1185">Reference proteome</keyword>
<dbReference type="InterPro" id="IPR000073">
    <property type="entry name" value="AB_hydrolase_1"/>
</dbReference>